<dbReference type="InterPro" id="IPR013083">
    <property type="entry name" value="Znf_RING/FYVE/PHD"/>
</dbReference>
<keyword evidence="5" id="KW-0808">Transferase</keyword>
<evidence type="ECO:0000256" key="13">
    <source>
        <dbReference type="ARBA" id="ARBA00024209"/>
    </source>
</evidence>
<sequence>MDRSYSNNNNYDSMGKSKIVDVSSKVMLASIIILFLIIVLVIILHFYAKWYWRRRIGHQNGGTLRRRFVFSPSQDQNVTFRQGLADSVMKSLPIVTFSSSEFKDGLDCSVCLSEVEEGEKARVLPKCNHGFHVDCIDMWFQSHSTCPLCRNPVSVESSSPSPVDSSDLESQQSSPVNSGNNNNNNGLLSVGEAPTNVMFWGNQTRVSTRDSGEEETSSSSSSSSENSSPSLRPDRPLVIDIPDRLSHGFSFSSPPTTPSSARRVSDDDLKSPPVSSRFKSLCKLLSREKRVVPSSPSVDIEQGEVVGSSKMSSPAGYVISTSTTTGKDRSSSPEETTNI</sequence>
<name>A0AAD4S795_9MAGN</name>
<comment type="caution">
    <text evidence="18">The sequence shown here is derived from an EMBL/GenBank/DDBJ whole genome shotgun (WGS) entry which is preliminary data.</text>
</comment>
<dbReference type="EMBL" id="JAJJMB010013076">
    <property type="protein sequence ID" value="KAI3871228.1"/>
    <property type="molecule type" value="Genomic_DNA"/>
</dbReference>
<gene>
    <name evidence="18" type="ORF">MKW98_015128</name>
</gene>
<dbReference type="GO" id="GO:0016567">
    <property type="term" value="P:protein ubiquitination"/>
    <property type="evidence" value="ECO:0007669"/>
    <property type="project" value="InterPro"/>
</dbReference>
<evidence type="ECO:0000256" key="4">
    <source>
        <dbReference type="ARBA" id="ARBA00012483"/>
    </source>
</evidence>
<feature type="domain" description="RING-type" evidence="17">
    <location>
        <begin position="108"/>
        <end position="150"/>
    </location>
</feature>
<feature type="compositionally biased region" description="Basic and acidic residues" evidence="15">
    <location>
        <begin position="232"/>
        <end position="246"/>
    </location>
</feature>
<dbReference type="CDD" id="cd16461">
    <property type="entry name" value="RING-H2_EL5-like"/>
    <property type="match status" value="1"/>
</dbReference>
<evidence type="ECO:0000256" key="9">
    <source>
        <dbReference type="ARBA" id="ARBA00022786"/>
    </source>
</evidence>
<evidence type="ECO:0000259" key="17">
    <source>
        <dbReference type="PROSITE" id="PS50089"/>
    </source>
</evidence>
<protein>
    <recommendedName>
        <fullName evidence="4">RING-type E3 ubiquitin transferase</fullName>
        <ecNumber evidence="4">2.3.2.27</ecNumber>
    </recommendedName>
</protein>
<dbReference type="GO" id="GO:0008270">
    <property type="term" value="F:zinc ion binding"/>
    <property type="evidence" value="ECO:0007669"/>
    <property type="project" value="UniProtKB-KW"/>
</dbReference>
<dbReference type="InterPro" id="IPR001841">
    <property type="entry name" value="Znf_RING"/>
</dbReference>
<evidence type="ECO:0000313" key="18">
    <source>
        <dbReference type="EMBL" id="KAI3871228.1"/>
    </source>
</evidence>
<evidence type="ECO:0000256" key="10">
    <source>
        <dbReference type="ARBA" id="ARBA00022833"/>
    </source>
</evidence>
<evidence type="ECO:0000256" key="14">
    <source>
        <dbReference type="PROSITE-ProRule" id="PRU00175"/>
    </source>
</evidence>
<dbReference type="PANTHER" id="PTHR46913:SF1">
    <property type="entry name" value="RING-H2 FINGER PROTEIN ATL16"/>
    <property type="match status" value="1"/>
</dbReference>
<proteinExistence type="inferred from homology"/>
<dbReference type="Gene3D" id="3.30.40.10">
    <property type="entry name" value="Zinc/RING finger domain, C3HC4 (zinc finger)"/>
    <property type="match status" value="1"/>
</dbReference>
<feature type="compositionally biased region" description="Low complexity" evidence="15">
    <location>
        <begin position="152"/>
        <end position="170"/>
    </location>
</feature>
<dbReference type="EC" id="2.3.2.27" evidence="4"/>
<keyword evidence="12 16" id="KW-0472">Membrane</keyword>
<evidence type="ECO:0000256" key="1">
    <source>
        <dbReference type="ARBA" id="ARBA00000900"/>
    </source>
</evidence>
<dbReference type="SUPFAM" id="SSF57850">
    <property type="entry name" value="RING/U-box"/>
    <property type="match status" value="1"/>
</dbReference>
<evidence type="ECO:0000256" key="6">
    <source>
        <dbReference type="ARBA" id="ARBA00022692"/>
    </source>
</evidence>
<dbReference type="InterPro" id="IPR044600">
    <property type="entry name" value="ATL1/ATL16-like"/>
</dbReference>
<reference evidence="18" key="1">
    <citation type="submission" date="2022-04" db="EMBL/GenBank/DDBJ databases">
        <title>A functionally conserved STORR gene fusion in Papaver species that diverged 16.8 million years ago.</title>
        <authorList>
            <person name="Catania T."/>
        </authorList>
    </citation>
    <scope>NUCLEOTIDE SEQUENCE</scope>
    <source>
        <strain evidence="18">S-188037</strain>
    </source>
</reference>
<evidence type="ECO:0000256" key="8">
    <source>
        <dbReference type="ARBA" id="ARBA00022771"/>
    </source>
</evidence>
<evidence type="ECO:0000256" key="2">
    <source>
        <dbReference type="ARBA" id="ARBA00004167"/>
    </source>
</evidence>
<comment type="catalytic activity">
    <reaction evidence="1">
        <text>S-ubiquitinyl-[E2 ubiquitin-conjugating enzyme]-L-cysteine + [acceptor protein]-L-lysine = [E2 ubiquitin-conjugating enzyme]-L-cysteine + N(6)-ubiquitinyl-[acceptor protein]-L-lysine.</text>
        <dbReference type="EC" id="2.3.2.27"/>
    </reaction>
</comment>
<dbReference type="FunFam" id="3.30.40.10:FF:000475">
    <property type="entry name" value="RING-H2 finger protein ATL3"/>
    <property type="match status" value="1"/>
</dbReference>
<evidence type="ECO:0000256" key="15">
    <source>
        <dbReference type="SAM" id="MobiDB-lite"/>
    </source>
</evidence>
<keyword evidence="11 16" id="KW-1133">Transmembrane helix</keyword>
<evidence type="ECO:0000256" key="12">
    <source>
        <dbReference type="ARBA" id="ARBA00023136"/>
    </source>
</evidence>
<accession>A0AAD4S795</accession>
<evidence type="ECO:0000256" key="5">
    <source>
        <dbReference type="ARBA" id="ARBA00022679"/>
    </source>
</evidence>
<dbReference type="GO" id="GO:0016020">
    <property type="term" value="C:membrane"/>
    <property type="evidence" value="ECO:0007669"/>
    <property type="project" value="UniProtKB-SubCell"/>
</dbReference>
<feature type="compositionally biased region" description="Low complexity" evidence="15">
    <location>
        <begin position="177"/>
        <end position="189"/>
    </location>
</feature>
<keyword evidence="6 16" id="KW-0812">Transmembrane</keyword>
<feature type="compositionally biased region" description="Low complexity" evidence="15">
    <location>
        <begin position="249"/>
        <end position="260"/>
    </location>
</feature>
<evidence type="ECO:0000313" key="19">
    <source>
        <dbReference type="Proteomes" id="UP001202328"/>
    </source>
</evidence>
<keyword evidence="19" id="KW-1185">Reference proteome</keyword>
<dbReference type="AlphaFoldDB" id="A0AAD4S795"/>
<evidence type="ECO:0000256" key="7">
    <source>
        <dbReference type="ARBA" id="ARBA00022723"/>
    </source>
</evidence>
<dbReference type="PANTHER" id="PTHR46913">
    <property type="entry name" value="RING-H2 FINGER PROTEIN ATL16"/>
    <property type="match status" value="1"/>
</dbReference>
<feature type="compositionally biased region" description="Low complexity" evidence="15">
    <location>
        <begin position="217"/>
        <end position="230"/>
    </location>
</feature>
<comment type="pathway">
    <text evidence="3">Protein modification; protein ubiquitination.</text>
</comment>
<keyword evidence="9" id="KW-0833">Ubl conjugation pathway</keyword>
<keyword evidence="8 14" id="KW-0863">Zinc-finger</keyword>
<comment type="similarity">
    <text evidence="13">Belongs to the RING-type zinc finger family. ATL subfamily.</text>
</comment>
<dbReference type="GO" id="GO:0061630">
    <property type="term" value="F:ubiquitin protein ligase activity"/>
    <property type="evidence" value="ECO:0007669"/>
    <property type="project" value="UniProtKB-EC"/>
</dbReference>
<feature type="region of interest" description="Disordered" evidence="15">
    <location>
        <begin position="206"/>
        <end position="275"/>
    </location>
</feature>
<feature type="transmembrane region" description="Helical" evidence="16">
    <location>
        <begin position="26"/>
        <end position="48"/>
    </location>
</feature>
<organism evidence="18 19">
    <name type="scientific">Papaver atlanticum</name>
    <dbReference type="NCBI Taxonomy" id="357466"/>
    <lineage>
        <taxon>Eukaryota</taxon>
        <taxon>Viridiplantae</taxon>
        <taxon>Streptophyta</taxon>
        <taxon>Embryophyta</taxon>
        <taxon>Tracheophyta</taxon>
        <taxon>Spermatophyta</taxon>
        <taxon>Magnoliopsida</taxon>
        <taxon>Ranunculales</taxon>
        <taxon>Papaveraceae</taxon>
        <taxon>Papaveroideae</taxon>
        <taxon>Papaver</taxon>
    </lineage>
</organism>
<evidence type="ECO:0000256" key="16">
    <source>
        <dbReference type="SAM" id="Phobius"/>
    </source>
</evidence>
<dbReference type="PROSITE" id="PS50089">
    <property type="entry name" value="ZF_RING_2"/>
    <property type="match status" value="1"/>
</dbReference>
<feature type="region of interest" description="Disordered" evidence="15">
    <location>
        <begin position="303"/>
        <end position="339"/>
    </location>
</feature>
<comment type="subcellular location">
    <subcellularLocation>
        <location evidence="2">Membrane</location>
        <topology evidence="2">Single-pass membrane protein</topology>
    </subcellularLocation>
</comment>
<keyword evidence="10" id="KW-0862">Zinc</keyword>
<evidence type="ECO:0000256" key="3">
    <source>
        <dbReference type="ARBA" id="ARBA00004906"/>
    </source>
</evidence>
<keyword evidence="7" id="KW-0479">Metal-binding</keyword>
<dbReference type="SMART" id="SM00184">
    <property type="entry name" value="RING"/>
    <property type="match status" value="1"/>
</dbReference>
<evidence type="ECO:0000256" key="11">
    <source>
        <dbReference type="ARBA" id="ARBA00022989"/>
    </source>
</evidence>
<feature type="region of interest" description="Disordered" evidence="15">
    <location>
        <begin position="152"/>
        <end position="191"/>
    </location>
</feature>
<dbReference type="Pfam" id="PF13639">
    <property type="entry name" value="zf-RING_2"/>
    <property type="match status" value="1"/>
</dbReference>
<dbReference type="Proteomes" id="UP001202328">
    <property type="component" value="Unassembled WGS sequence"/>
</dbReference>